<dbReference type="AlphaFoldDB" id="A0A5S6Q8D6"/>
<organism evidence="1 2">
    <name type="scientific">Trichuris muris</name>
    <name type="common">Mouse whipworm</name>
    <dbReference type="NCBI Taxonomy" id="70415"/>
    <lineage>
        <taxon>Eukaryota</taxon>
        <taxon>Metazoa</taxon>
        <taxon>Ecdysozoa</taxon>
        <taxon>Nematoda</taxon>
        <taxon>Enoplea</taxon>
        <taxon>Dorylaimia</taxon>
        <taxon>Trichinellida</taxon>
        <taxon>Trichuridae</taxon>
        <taxon>Trichuris</taxon>
    </lineage>
</organism>
<dbReference type="Proteomes" id="UP000046395">
    <property type="component" value="Unassembled WGS sequence"/>
</dbReference>
<evidence type="ECO:0000313" key="2">
    <source>
        <dbReference type="WBParaSite" id="TMUE_1000003385.1"/>
    </source>
</evidence>
<keyword evidence="1" id="KW-1185">Reference proteome</keyword>
<proteinExistence type="predicted"/>
<sequence>MRHFATTNGQCAKADTPAANDLPSAEQICAPRQCPNASQPLDRVLTLRSHECLGGALRRSLDAHIFVGYFQVARPNCGSACEQTFRLARWTYGQPRLPSRGTDW</sequence>
<accession>A0A5S6Q8D6</accession>
<name>A0A5S6Q8D6_TRIMR</name>
<dbReference type="WBParaSite" id="TMUE_1000003385.1">
    <property type="protein sequence ID" value="TMUE_1000003385.1"/>
    <property type="gene ID" value="WBGene00285331"/>
</dbReference>
<evidence type="ECO:0000313" key="1">
    <source>
        <dbReference type="Proteomes" id="UP000046395"/>
    </source>
</evidence>
<reference evidence="2" key="1">
    <citation type="submission" date="2019-12" db="UniProtKB">
        <authorList>
            <consortium name="WormBaseParasite"/>
        </authorList>
    </citation>
    <scope>IDENTIFICATION</scope>
</reference>
<protein>
    <submittedName>
        <fullName evidence="2">Uncharacterized protein</fullName>
    </submittedName>
</protein>